<reference evidence="2" key="2">
    <citation type="submission" date="2020-11" db="EMBL/GenBank/DDBJ databases">
        <authorList>
            <person name="Cecchin M."/>
            <person name="Marcolungo L."/>
            <person name="Rossato M."/>
            <person name="Girolomoni L."/>
            <person name="Cosentino E."/>
            <person name="Cuine S."/>
            <person name="Li-Beisson Y."/>
            <person name="Delledonne M."/>
            <person name="Ballottari M."/>
        </authorList>
    </citation>
    <scope>NUCLEOTIDE SEQUENCE</scope>
    <source>
        <strain evidence="2">211/11P</strain>
        <tissue evidence="2">Whole cell</tissue>
    </source>
</reference>
<feature type="compositionally biased region" description="Gly residues" evidence="1">
    <location>
        <begin position="1"/>
        <end position="15"/>
    </location>
</feature>
<evidence type="ECO:0000256" key="1">
    <source>
        <dbReference type="SAM" id="MobiDB-lite"/>
    </source>
</evidence>
<dbReference type="Proteomes" id="UP001055712">
    <property type="component" value="Unassembled WGS sequence"/>
</dbReference>
<keyword evidence="3" id="KW-1185">Reference proteome</keyword>
<name>A0A9D4YY18_CHLVU</name>
<dbReference type="EMBL" id="SIDB01000005">
    <property type="protein sequence ID" value="KAI3432520.1"/>
    <property type="molecule type" value="Genomic_DNA"/>
</dbReference>
<proteinExistence type="predicted"/>
<evidence type="ECO:0000313" key="3">
    <source>
        <dbReference type="Proteomes" id="UP001055712"/>
    </source>
</evidence>
<organism evidence="2 3">
    <name type="scientific">Chlorella vulgaris</name>
    <name type="common">Green alga</name>
    <dbReference type="NCBI Taxonomy" id="3077"/>
    <lineage>
        <taxon>Eukaryota</taxon>
        <taxon>Viridiplantae</taxon>
        <taxon>Chlorophyta</taxon>
        <taxon>core chlorophytes</taxon>
        <taxon>Trebouxiophyceae</taxon>
        <taxon>Chlorellales</taxon>
        <taxon>Chlorellaceae</taxon>
        <taxon>Chlorella clade</taxon>
        <taxon>Chlorella</taxon>
    </lineage>
</organism>
<dbReference type="AlphaFoldDB" id="A0A9D4YY18"/>
<gene>
    <name evidence="2" type="ORF">D9Q98_004069</name>
</gene>
<reference evidence="2" key="1">
    <citation type="journal article" date="2019" name="Plant J.">
        <title>Chlorella vulgaris genome assembly and annotation reveals the molecular basis for metabolic acclimation to high light conditions.</title>
        <authorList>
            <person name="Cecchin M."/>
            <person name="Marcolungo L."/>
            <person name="Rossato M."/>
            <person name="Girolomoni L."/>
            <person name="Cosentino E."/>
            <person name="Cuine S."/>
            <person name="Li-Beisson Y."/>
            <person name="Delledonne M."/>
            <person name="Ballottari M."/>
        </authorList>
    </citation>
    <scope>NUCLEOTIDE SEQUENCE</scope>
    <source>
        <strain evidence="2">211/11P</strain>
    </source>
</reference>
<evidence type="ECO:0000313" key="2">
    <source>
        <dbReference type="EMBL" id="KAI3432520.1"/>
    </source>
</evidence>
<comment type="caution">
    <text evidence="2">The sequence shown here is derived from an EMBL/GenBank/DDBJ whole genome shotgun (WGS) entry which is preliminary data.</text>
</comment>
<sequence length="236" mass="24633">MASGKTGGTASGKTGGTATASGAKNANIPCKAGTFANAKGKCVPETVVSPEFGGTGGGKREWGNCTPGDYVVGINAGYDDLVQEIKYLAWGCTSGQHWVQGRESPGSLGSKFVTALTMGITSGSASGYENQTFADPHNNKHGWNQVAYVLANGSQKMKPNRLRAIGPYVDHLFGVVGAKKRNFTRKHDVTDAEKLLWKCDSAGEAPVGKMWAVTGIGPRTGSAVDSVQFKCSLIDV</sequence>
<feature type="region of interest" description="Disordered" evidence="1">
    <location>
        <begin position="1"/>
        <end position="20"/>
    </location>
</feature>
<accession>A0A9D4YY18</accession>
<protein>
    <submittedName>
        <fullName evidence="2">Uncharacterized protein</fullName>
    </submittedName>
</protein>